<dbReference type="Proteomes" id="UP000467841">
    <property type="component" value="Unassembled WGS sequence"/>
</dbReference>
<sequence length="115" mass="12626">MAFIWMSRKGVIAKRVKAAPDGSIENQRPNAQSGWPRNECSALGQTVSVRLKSRPKSKTTRPITHHDPGLGFRDRKGEDLIPRSAASPTKTVEPALRRSKRKRKTGASPPPTSST</sequence>
<name>A0A6D2JYY0_9BRAS</name>
<evidence type="ECO:0000313" key="2">
    <source>
        <dbReference type="EMBL" id="CAA7045511.1"/>
    </source>
</evidence>
<dbReference type="AlphaFoldDB" id="A0A6D2JYY0"/>
<evidence type="ECO:0000256" key="1">
    <source>
        <dbReference type="SAM" id="MobiDB-lite"/>
    </source>
</evidence>
<keyword evidence="3" id="KW-1185">Reference proteome</keyword>
<feature type="region of interest" description="Disordered" evidence="1">
    <location>
        <begin position="18"/>
        <end position="115"/>
    </location>
</feature>
<feature type="compositionally biased region" description="Basic and acidic residues" evidence="1">
    <location>
        <begin position="64"/>
        <end position="81"/>
    </location>
</feature>
<dbReference type="EMBL" id="CACVBM020001322">
    <property type="protein sequence ID" value="CAA7045511.1"/>
    <property type="molecule type" value="Genomic_DNA"/>
</dbReference>
<feature type="compositionally biased region" description="Polar residues" evidence="1">
    <location>
        <begin position="24"/>
        <end position="35"/>
    </location>
</feature>
<proteinExistence type="predicted"/>
<gene>
    <name evidence="2" type="ORF">MERR_LOCUS32746</name>
</gene>
<comment type="caution">
    <text evidence="2">The sequence shown here is derived from an EMBL/GenBank/DDBJ whole genome shotgun (WGS) entry which is preliminary data.</text>
</comment>
<accession>A0A6D2JYY0</accession>
<reference evidence="2" key="1">
    <citation type="submission" date="2020-01" db="EMBL/GenBank/DDBJ databases">
        <authorList>
            <person name="Mishra B."/>
        </authorList>
    </citation>
    <scope>NUCLEOTIDE SEQUENCE [LARGE SCALE GENOMIC DNA]</scope>
</reference>
<organism evidence="2 3">
    <name type="scientific">Microthlaspi erraticum</name>
    <dbReference type="NCBI Taxonomy" id="1685480"/>
    <lineage>
        <taxon>Eukaryota</taxon>
        <taxon>Viridiplantae</taxon>
        <taxon>Streptophyta</taxon>
        <taxon>Embryophyta</taxon>
        <taxon>Tracheophyta</taxon>
        <taxon>Spermatophyta</taxon>
        <taxon>Magnoliopsida</taxon>
        <taxon>eudicotyledons</taxon>
        <taxon>Gunneridae</taxon>
        <taxon>Pentapetalae</taxon>
        <taxon>rosids</taxon>
        <taxon>malvids</taxon>
        <taxon>Brassicales</taxon>
        <taxon>Brassicaceae</taxon>
        <taxon>Coluteocarpeae</taxon>
        <taxon>Microthlaspi</taxon>
    </lineage>
</organism>
<protein>
    <submittedName>
        <fullName evidence="2">Uncharacterized protein</fullName>
    </submittedName>
</protein>
<evidence type="ECO:0000313" key="3">
    <source>
        <dbReference type="Proteomes" id="UP000467841"/>
    </source>
</evidence>